<dbReference type="GO" id="GO:0006508">
    <property type="term" value="P:proteolysis"/>
    <property type="evidence" value="ECO:0007669"/>
    <property type="project" value="InterPro"/>
</dbReference>
<dbReference type="InterPro" id="IPR001254">
    <property type="entry name" value="Trypsin_dom"/>
</dbReference>
<evidence type="ECO:0000313" key="5">
    <source>
        <dbReference type="EMBL" id="KAI8044197.1"/>
    </source>
</evidence>
<dbReference type="Pfam" id="PF00089">
    <property type="entry name" value="Trypsin"/>
    <property type="match status" value="1"/>
</dbReference>
<dbReference type="InterPro" id="IPR001314">
    <property type="entry name" value="Peptidase_S1A"/>
</dbReference>
<dbReference type="Proteomes" id="UP001059596">
    <property type="component" value="Chromosome 3R"/>
</dbReference>
<dbReference type="PROSITE" id="PS50240">
    <property type="entry name" value="TRYPSIN_DOM"/>
    <property type="match status" value="1"/>
</dbReference>
<dbReference type="PRINTS" id="PR00722">
    <property type="entry name" value="CHYMOTRYPSIN"/>
</dbReference>
<dbReference type="GO" id="GO:0004252">
    <property type="term" value="F:serine-type endopeptidase activity"/>
    <property type="evidence" value="ECO:0007669"/>
    <property type="project" value="InterPro"/>
</dbReference>
<dbReference type="InterPro" id="IPR043504">
    <property type="entry name" value="Peptidase_S1_PA_chymotrypsin"/>
</dbReference>
<dbReference type="EMBL" id="JAMKOV010000001">
    <property type="protein sequence ID" value="KAI8044197.1"/>
    <property type="molecule type" value="Genomic_DNA"/>
</dbReference>
<reference evidence="5" key="1">
    <citation type="journal article" date="2023" name="Genome Biol. Evol.">
        <title>Long-read-based Genome Assembly of Drosophila gunungcola Reveals Fewer Chemosensory Genes in Flower-breeding Species.</title>
        <authorList>
            <person name="Negi A."/>
            <person name="Liao B.Y."/>
            <person name="Yeh S.D."/>
        </authorList>
    </citation>
    <scope>NUCLEOTIDE SEQUENCE</scope>
    <source>
        <strain evidence="5">Sukarami</strain>
    </source>
</reference>
<protein>
    <recommendedName>
        <fullName evidence="4">Peptidase S1 domain-containing protein</fullName>
    </recommendedName>
</protein>
<evidence type="ECO:0000256" key="1">
    <source>
        <dbReference type="ARBA" id="ARBA00023157"/>
    </source>
</evidence>
<comment type="caution">
    <text evidence="5">The sequence shown here is derived from an EMBL/GenBank/DDBJ whole genome shotgun (WGS) entry which is preliminary data.</text>
</comment>
<dbReference type="InterPro" id="IPR051487">
    <property type="entry name" value="Ser/Thr_Proteases_Immune/Dev"/>
</dbReference>
<sequence length="237" mass="26296">MIAAASFFLFALLIHQESAQLLDSNCVKALPEENERVPWLAFIMTPSKNCSGALINKQFVLTAARCVVGEKDSSVRLNSEVYPVQNTYLPTNDRFTMDIALLKLKEPVIYKRHIRPICILLSDLVINTGMTLKDTRWGLTGSPATKIITNFENAKCLSSFGKRLNEFQICAGYSNNDNCVEVGSPLCIEAYRPNVTIYTLTGIQSYGALGTCVYSNILRYIGWIVGVVLEVDVCVHS</sequence>
<keyword evidence="3" id="KW-0732">Signal</keyword>
<evidence type="ECO:0000313" key="6">
    <source>
        <dbReference type="Proteomes" id="UP001059596"/>
    </source>
</evidence>
<dbReference type="OrthoDB" id="7863612at2759"/>
<dbReference type="Gene3D" id="2.40.10.10">
    <property type="entry name" value="Trypsin-like serine proteases"/>
    <property type="match status" value="1"/>
</dbReference>
<feature type="signal peptide" evidence="3">
    <location>
        <begin position="1"/>
        <end position="19"/>
    </location>
</feature>
<evidence type="ECO:0000256" key="3">
    <source>
        <dbReference type="SAM" id="SignalP"/>
    </source>
</evidence>
<comment type="similarity">
    <text evidence="2">Belongs to the peptidase S1 family. CLIP subfamily.</text>
</comment>
<name>A0A9Q0BTN3_9MUSC</name>
<gene>
    <name evidence="5" type="ORF">M5D96_000348</name>
</gene>
<dbReference type="SMART" id="SM00020">
    <property type="entry name" value="Tryp_SPc"/>
    <property type="match status" value="1"/>
</dbReference>
<feature type="chain" id="PRO_5040322569" description="Peptidase S1 domain-containing protein" evidence="3">
    <location>
        <begin position="20"/>
        <end position="237"/>
    </location>
</feature>
<evidence type="ECO:0000256" key="2">
    <source>
        <dbReference type="ARBA" id="ARBA00024195"/>
    </source>
</evidence>
<dbReference type="InterPro" id="IPR009003">
    <property type="entry name" value="Peptidase_S1_PA"/>
</dbReference>
<dbReference type="SUPFAM" id="SSF50494">
    <property type="entry name" value="Trypsin-like serine proteases"/>
    <property type="match status" value="1"/>
</dbReference>
<organism evidence="5 6">
    <name type="scientific">Drosophila gunungcola</name>
    <name type="common">fruit fly</name>
    <dbReference type="NCBI Taxonomy" id="103775"/>
    <lineage>
        <taxon>Eukaryota</taxon>
        <taxon>Metazoa</taxon>
        <taxon>Ecdysozoa</taxon>
        <taxon>Arthropoda</taxon>
        <taxon>Hexapoda</taxon>
        <taxon>Insecta</taxon>
        <taxon>Pterygota</taxon>
        <taxon>Neoptera</taxon>
        <taxon>Endopterygota</taxon>
        <taxon>Diptera</taxon>
        <taxon>Brachycera</taxon>
        <taxon>Muscomorpha</taxon>
        <taxon>Ephydroidea</taxon>
        <taxon>Drosophilidae</taxon>
        <taxon>Drosophila</taxon>
        <taxon>Sophophora</taxon>
    </lineage>
</organism>
<dbReference type="PANTHER" id="PTHR24256">
    <property type="entry name" value="TRYPTASE-RELATED"/>
    <property type="match status" value="1"/>
</dbReference>
<accession>A0A9Q0BTN3</accession>
<dbReference type="AlphaFoldDB" id="A0A9Q0BTN3"/>
<keyword evidence="6" id="KW-1185">Reference proteome</keyword>
<evidence type="ECO:0000259" key="4">
    <source>
        <dbReference type="PROSITE" id="PS50240"/>
    </source>
</evidence>
<keyword evidence="1" id="KW-1015">Disulfide bond</keyword>
<feature type="domain" description="Peptidase S1" evidence="4">
    <location>
        <begin position="21"/>
        <end position="229"/>
    </location>
</feature>
<proteinExistence type="inferred from homology"/>